<evidence type="ECO:0000313" key="2">
    <source>
        <dbReference type="EMBL" id="WPU93485.1"/>
    </source>
</evidence>
<name>A0ABZ0TPR8_9SPHI</name>
<keyword evidence="3" id="KW-1185">Reference proteome</keyword>
<proteinExistence type="predicted"/>
<dbReference type="Proteomes" id="UP001324380">
    <property type="component" value="Chromosome"/>
</dbReference>
<evidence type="ECO:0000256" key="1">
    <source>
        <dbReference type="SAM" id="Phobius"/>
    </source>
</evidence>
<organism evidence="2 3">
    <name type="scientific">Mucilaginibacter sabulilitoris</name>
    <dbReference type="NCBI Taxonomy" id="1173583"/>
    <lineage>
        <taxon>Bacteria</taxon>
        <taxon>Pseudomonadati</taxon>
        <taxon>Bacteroidota</taxon>
        <taxon>Sphingobacteriia</taxon>
        <taxon>Sphingobacteriales</taxon>
        <taxon>Sphingobacteriaceae</taxon>
        <taxon>Mucilaginibacter</taxon>
    </lineage>
</organism>
<protein>
    <submittedName>
        <fullName evidence="2">DUF2752 domain-containing protein</fullName>
    </submittedName>
</protein>
<evidence type="ECO:0000313" key="3">
    <source>
        <dbReference type="Proteomes" id="UP001324380"/>
    </source>
</evidence>
<dbReference type="InterPro" id="IPR021215">
    <property type="entry name" value="DUF2752"/>
</dbReference>
<reference evidence="2 3" key="1">
    <citation type="submission" date="2023-11" db="EMBL/GenBank/DDBJ databases">
        <title>Analysis of the Genomes of Mucilaginibacter gossypii cycad 4 and M. sabulilitoris SNA2: microbes with the potential for plant growth promotion.</title>
        <authorList>
            <person name="Hirsch A.M."/>
            <person name="Humm E."/>
            <person name="Rubbi M."/>
            <person name="Del Vecchio G."/>
            <person name="Ha S.M."/>
            <person name="Pellegrini M."/>
            <person name="Gunsalus R.P."/>
        </authorList>
    </citation>
    <scope>NUCLEOTIDE SEQUENCE [LARGE SCALE GENOMIC DNA]</scope>
    <source>
        <strain evidence="2 3">SNA2</strain>
    </source>
</reference>
<feature type="transmembrane region" description="Helical" evidence="1">
    <location>
        <begin position="61"/>
        <end position="81"/>
    </location>
</feature>
<dbReference type="Pfam" id="PF10825">
    <property type="entry name" value="DUF2752"/>
    <property type="match status" value="1"/>
</dbReference>
<keyword evidence="1" id="KW-0812">Transmembrane</keyword>
<gene>
    <name evidence="2" type="ORF">SNE25_29650</name>
</gene>
<dbReference type="EMBL" id="CP139558">
    <property type="protein sequence ID" value="WPU93485.1"/>
    <property type="molecule type" value="Genomic_DNA"/>
</dbReference>
<keyword evidence="1" id="KW-1133">Transmembrane helix</keyword>
<feature type="transmembrane region" description="Helical" evidence="1">
    <location>
        <begin position="93"/>
        <end position="114"/>
    </location>
</feature>
<accession>A0ABZ0TPR8</accession>
<keyword evidence="1" id="KW-0472">Membrane</keyword>
<dbReference type="RefSeq" id="WP_321562621.1">
    <property type="nucleotide sequence ID" value="NZ_CP139558.1"/>
</dbReference>
<sequence length="121" mass="13871">MLLNYNTLQIFCSQLGFIHWLQSHLLPCPFKYLTGIDCPGCGFQRSIVALLQGDMQKSFTLYPPAIPLLLFFAYGIADKYLKLDTPKFAVKKTFFIITGSIVLISYIIKMYGLYEHYRLSA</sequence>